<gene>
    <name evidence="2" type="ORF">GCM10009416_28150</name>
</gene>
<proteinExistence type="predicted"/>
<name>A0ABN1FCM0_9PROT</name>
<feature type="region of interest" description="Disordered" evidence="1">
    <location>
        <begin position="90"/>
        <end position="123"/>
    </location>
</feature>
<comment type="caution">
    <text evidence="2">The sequence shown here is derived from an EMBL/GenBank/DDBJ whole genome shotgun (WGS) entry which is preliminary data.</text>
</comment>
<organism evidence="2 3">
    <name type="scientific">Craurococcus roseus</name>
    <dbReference type="NCBI Taxonomy" id="77585"/>
    <lineage>
        <taxon>Bacteria</taxon>
        <taxon>Pseudomonadati</taxon>
        <taxon>Pseudomonadota</taxon>
        <taxon>Alphaproteobacteria</taxon>
        <taxon>Acetobacterales</taxon>
        <taxon>Acetobacteraceae</taxon>
        <taxon>Craurococcus</taxon>
    </lineage>
</organism>
<dbReference type="EMBL" id="BAAAFZ010000039">
    <property type="protein sequence ID" value="GAA0587956.1"/>
    <property type="molecule type" value="Genomic_DNA"/>
</dbReference>
<dbReference type="RefSeq" id="WP_343895959.1">
    <property type="nucleotide sequence ID" value="NZ_BAAAFZ010000039.1"/>
</dbReference>
<evidence type="ECO:0000313" key="2">
    <source>
        <dbReference type="EMBL" id="GAA0587956.1"/>
    </source>
</evidence>
<evidence type="ECO:0000256" key="1">
    <source>
        <dbReference type="SAM" id="MobiDB-lite"/>
    </source>
</evidence>
<dbReference type="Proteomes" id="UP001501588">
    <property type="component" value="Unassembled WGS sequence"/>
</dbReference>
<protein>
    <submittedName>
        <fullName evidence="2">Uncharacterized protein</fullName>
    </submittedName>
</protein>
<accession>A0ABN1FCM0</accession>
<evidence type="ECO:0000313" key="3">
    <source>
        <dbReference type="Proteomes" id="UP001501588"/>
    </source>
</evidence>
<keyword evidence="3" id="KW-1185">Reference proteome</keyword>
<reference evidence="2 3" key="1">
    <citation type="journal article" date="2019" name="Int. J. Syst. Evol. Microbiol.">
        <title>The Global Catalogue of Microorganisms (GCM) 10K type strain sequencing project: providing services to taxonomists for standard genome sequencing and annotation.</title>
        <authorList>
            <consortium name="The Broad Institute Genomics Platform"/>
            <consortium name="The Broad Institute Genome Sequencing Center for Infectious Disease"/>
            <person name="Wu L."/>
            <person name="Ma J."/>
        </authorList>
    </citation>
    <scope>NUCLEOTIDE SEQUENCE [LARGE SCALE GENOMIC DNA]</scope>
    <source>
        <strain evidence="2 3">JCM 9933</strain>
    </source>
</reference>
<sequence>MMFQAAVDGDAPGAFAVGESDGFAGQSATFRRPDARARAEAYARWMNEGGAFQRCRAWLIDPGSSCHPSAKGTRPTGGWLCDPPDACPSIAPASGGLQPSRRNPAAVRHQQVRHPRPRAVAPR</sequence>